<keyword evidence="1" id="KW-1133">Transmembrane helix</keyword>
<feature type="transmembrane region" description="Helical" evidence="1">
    <location>
        <begin position="28"/>
        <end position="43"/>
    </location>
</feature>
<feature type="transmembrane region" description="Helical" evidence="1">
    <location>
        <begin position="130"/>
        <end position="155"/>
    </location>
</feature>
<evidence type="ECO:0000313" key="3">
    <source>
        <dbReference type="Proteomes" id="UP001225034"/>
    </source>
</evidence>
<keyword evidence="3" id="KW-1185">Reference proteome</keyword>
<dbReference type="EMBL" id="JAUSUA010000001">
    <property type="protein sequence ID" value="MDQ0205902.1"/>
    <property type="molecule type" value="Genomic_DNA"/>
</dbReference>
<dbReference type="InterPro" id="IPR014617">
    <property type="entry name" value="YphA_Bacsu"/>
</dbReference>
<evidence type="ECO:0000256" key="1">
    <source>
        <dbReference type="SAM" id="Phobius"/>
    </source>
</evidence>
<dbReference type="RefSeq" id="WP_306979911.1">
    <property type="nucleotide sequence ID" value="NZ_JAUSUA010000001.1"/>
</dbReference>
<feature type="transmembrane region" description="Helical" evidence="1">
    <location>
        <begin position="161"/>
        <end position="179"/>
    </location>
</feature>
<dbReference type="Pfam" id="PF24124">
    <property type="entry name" value="YphA"/>
    <property type="match status" value="1"/>
</dbReference>
<keyword evidence="1" id="KW-0812">Transmembrane</keyword>
<feature type="transmembrane region" description="Helical" evidence="1">
    <location>
        <begin position="6"/>
        <end position="21"/>
    </location>
</feature>
<feature type="transmembrane region" description="Helical" evidence="1">
    <location>
        <begin position="104"/>
        <end position="123"/>
    </location>
</feature>
<comment type="caution">
    <text evidence="2">The sequence shown here is derived from an EMBL/GenBank/DDBJ whole genome shotgun (WGS) entry which is preliminary data.</text>
</comment>
<name>A0ABT9YFA8_9BACI</name>
<dbReference type="Proteomes" id="UP001225034">
    <property type="component" value="Unassembled WGS sequence"/>
</dbReference>
<keyword evidence="1" id="KW-0472">Membrane</keyword>
<dbReference type="PIRSF" id="PIRSF036710">
    <property type="entry name" value="YphA_Bacsu"/>
    <property type="match status" value="1"/>
</dbReference>
<reference evidence="2 3" key="1">
    <citation type="submission" date="2023-07" db="EMBL/GenBank/DDBJ databases">
        <title>Genomic Encyclopedia of Type Strains, Phase IV (KMG-IV): sequencing the most valuable type-strain genomes for metagenomic binning, comparative biology and taxonomic classification.</title>
        <authorList>
            <person name="Goeker M."/>
        </authorList>
    </citation>
    <scope>NUCLEOTIDE SEQUENCE [LARGE SCALE GENOMIC DNA]</scope>
    <source>
        <strain evidence="2 3">DSM 19154</strain>
    </source>
</reference>
<protein>
    <submittedName>
        <fullName evidence="2">Uncharacterized protein</fullName>
    </submittedName>
</protein>
<proteinExistence type="predicted"/>
<feature type="transmembrane region" description="Helical" evidence="1">
    <location>
        <begin position="79"/>
        <end position="98"/>
    </location>
</feature>
<accession>A0ABT9YFA8</accession>
<gene>
    <name evidence="2" type="ORF">J2S05_000676</name>
</gene>
<sequence>MEGLIMYWFSWCAWIVVTFLVPKSMNRYKWSMFILFFIVFYSIDVTVPSGQLNLGFIWLSVGCYRCFQLQTKQKLFTWFLSVWLITAVYAGFVLWSIYDPIILFAEKQWIVAGLIFCVGYLIMKPSFSRIIVVTLGMLHGEVLVHLIFVQIWGSYEIGDGIFFDALAATQGLFCAHLILKIGLEMAKRLTENSSHASQSL</sequence>
<organism evidence="2 3">
    <name type="scientific">Alkalicoccobacillus murimartini</name>
    <dbReference type="NCBI Taxonomy" id="171685"/>
    <lineage>
        <taxon>Bacteria</taxon>
        <taxon>Bacillati</taxon>
        <taxon>Bacillota</taxon>
        <taxon>Bacilli</taxon>
        <taxon>Bacillales</taxon>
        <taxon>Bacillaceae</taxon>
        <taxon>Alkalicoccobacillus</taxon>
    </lineage>
</organism>
<evidence type="ECO:0000313" key="2">
    <source>
        <dbReference type="EMBL" id="MDQ0205902.1"/>
    </source>
</evidence>